<keyword evidence="2" id="KW-0732">Signal</keyword>
<evidence type="ECO:0000256" key="2">
    <source>
        <dbReference type="SAM" id="SignalP"/>
    </source>
</evidence>
<reference evidence="4" key="1">
    <citation type="submission" date="2016-10" db="EMBL/GenBank/DDBJ databases">
        <authorList>
            <person name="Varghese N."/>
            <person name="Submissions S."/>
        </authorList>
    </citation>
    <scope>NUCLEOTIDE SEQUENCE [LARGE SCALE GENOMIC DNA]</scope>
    <source>
        <strain evidence="4">DSM 1565</strain>
    </source>
</reference>
<organism evidence="3 4">
    <name type="scientific">Hyphomicrobium facile</name>
    <dbReference type="NCBI Taxonomy" id="51670"/>
    <lineage>
        <taxon>Bacteria</taxon>
        <taxon>Pseudomonadati</taxon>
        <taxon>Pseudomonadota</taxon>
        <taxon>Alphaproteobacteria</taxon>
        <taxon>Hyphomicrobiales</taxon>
        <taxon>Hyphomicrobiaceae</taxon>
        <taxon>Hyphomicrobium</taxon>
    </lineage>
</organism>
<proteinExistence type="predicted"/>
<evidence type="ECO:0000256" key="1">
    <source>
        <dbReference type="SAM" id="MobiDB-lite"/>
    </source>
</evidence>
<feature type="signal peptide" evidence="2">
    <location>
        <begin position="1"/>
        <end position="20"/>
    </location>
</feature>
<name>A0A1I7NU71_9HYPH</name>
<accession>A0A1I7NU71</accession>
<dbReference type="AlphaFoldDB" id="A0A1I7NU71"/>
<feature type="compositionally biased region" description="Polar residues" evidence="1">
    <location>
        <begin position="21"/>
        <end position="30"/>
    </location>
</feature>
<gene>
    <name evidence="3" type="ORF">SAMN04488557_3634</name>
</gene>
<dbReference type="STRING" id="51670.SAMN04488557_3634"/>
<feature type="chain" id="PRO_5011745828" evidence="2">
    <location>
        <begin position="21"/>
        <end position="88"/>
    </location>
</feature>
<dbReference type="EMBL" id="FPCH01000003">
    <property type="protein sequence ID" value="SFV38225.1"/>
    <property type="molecule type" value="Genomic_DNA"/>
</dbReference>
<feature type="region of interest" description="Disordered" evidence="1">
    <location>
        <begin position="21"/>
        <end position="88"/>
    </location>
</feature>
<feature type="compositionally biased region" description="Gly residues" evidence="1">
    <location>
        <begin position="76"/>
        <end position="88"/>
    </location>
</feature>
<evidence type="ECO:0000313" key="4">
    <source>
        <dbReference type="Proteomes" id="UP000199423"/>
    </source>
</evidence>
<dbReference type="Proteomes" id="UP000199423">
    <property type="component" value="Unassembled WGS sequence"/>
</dbReference>
<evidence type="ECO:0000313" key="3">
    <source>
        <dbReference type="EMBL" id="SFV38225.1"/>
    </source>
</evidence>
<keyword evidence="4" id="KW-1185">Reference proteome</keyword>
<protein>
    <submittedName>
        <fullName evidence="3">Uncharacterized protein</fullName>
    </submittedName>
</protein>
<sequence length="88" mass="8960">MKKPILAVAAALVVVTPVLAQTASGQTSGGSDVIIRTPPSTVNSGDRNVGSPGPTYPDRLRNYTNPSIYNTRPGGVQSGVGGVGGQRR</sequence>
<dbReference type="RefSeq" id="WP_143117859.1">
    <property type="nucleotide sequence ID" value="NZ_FPCH01000003.1"/>
</dbReference>